<accession>A0A853DLT8</accession>
<keyword evidence="2" id="KW-0830">Ubiquinone</keyword>
<dbReference type="PANTHER" id="PTHR33990:SF2">
    <property type="entry name" value="PHNB-LIKE DOMAIN-CONTAINING PROTEIN"/>
    <property type="match status" value="1"/>
</dbReference>
<dbReference type="Gene3D" id="3.10.180.10">
    <property type="entry name" value="2,3-Dihydroxybiphenyl 1,2-Dioxygenase, domain 1"/>
    <property type="match status" value="1"/>
</dbReference>
<keyword evidence="2" id="KW-0489">Methyltransferase</keyword>
<reference evidence="2 3" key="1">
    <citation type="submission" date="2020-07" db="EMBL/GenBank/DDBJ databases">
        <title>Sequencing the genomes of 1000 actinobacteria strains.</title>
        <authorList>
            <person name="Klenk H.-P."/>
        </authorList>
    </citation>
    <scope>NUCLEOTIDE SEQUENCE [LARGE SCALE GENOMIC DNA]</scope>
    <source>
        <strain evidence="2 3">DSM 29531</strain>
    </source>
</reference>
<protein>
    <submittedName>
        <fullName evidence="2">Putative 3-demethylubiquinone-9 3-methyltransferase (Glyoxalase superfamily)</fullName>
    </submittedName>
</protein>
<gene>
    <name evidence="2" type="ORF">HNR15_002058</name>
</gene>
<dbReference type="PANTHER" id="PTHR33990">
    <property type="entry name" value="PROTEIN YJDN-RELATED"/>
    <property type="match status" value="1"/>
</dbReference>
<sequence length="162" mass="17697">MSTELTTFLWFPGNASEAARFYATVFPDVRIERQDEYPQAAADAGAGTAGEVMTVSFTIGGQRFVGLNGGPQFPFTEAVSFQIACADQAETDRYWDALTADGGEESQCGWCKDRFGVSWQVTPTRLTELVSDPDKDRAGRAMKAMFTMRKIDIAEIERAAAG</sequence>
<dbReference type="EMBL" id="JACCFW010000001">
    <property type="protein sequence ID" value="NYJ75095.1"/>
    <property type="molecule type" value="Genomic_DNA"/>
</dbReference>
<keyword evidence="2" id="KW-0808">Transferase</keyword>
<dbReference type="SUPFAM" id="SSF54593">
    <property type="entry name" value="Glyoxalase/Bleomycin resistance protein/Dihydroxybiphenyl dioxygenase"/>
    <property type="match status" value="1"/>
</dbReference>
<dbReference type="AlphaFoldDB" id="A0A853DLT8"/>
<dbReference type="RefSeq" id="WP_179481482.1">
    <property type="nucleotide sequence ID" value="NZ_JACCFW010000001.1"/>
</dbReference>
<dbReference type="Proteomes" id="UP000571817">
    <property type="component" value="Unassembled WGS sequence"/>
</dbReference>
<comment type="caution">
    <text evidence="2">The sequence shown here is derived from an EMBL/GenBank/DDBJ whole genome shotgun (WGS) entry which is preliminary data.</text>
</comment>
<keyword evidence="3" id="KW-1185">Reference proteome</keyword>
<dbReference type="Pfam" id="PF06983">
    <property type="entry name" value="3-dmu-9_3-mt"/>
    <property type="match status" value="1"/>
</dbReference>
<dbReference type="CDD" id="cd06588">
    <property type="entry name" value="PhnB_like"/>
    <property type="match status" value="1"/>
</dbReference>
<name>A0A853DLT8_9MICO</name>
<dbReference type="InterPro" id="IPR029068">
    <property type="entry name" value="Glyas_Bleomycin-R_OHBP_Dase"/>
</dbReference>
<dbReference type="InterPro" id="IPR009725">
    <property type="entry name" value="3_dmu_93_MTrfase"/>
</dbReference>
<feature type="domain" description="PhnB-like" evidence="1">
    <location>
        <begin position="4"/>
        <end position="122"/>
    </location>
</feature>
<dbReference type="InterPro" id="IPR028973">
    <property type="entry name" value="PhnB-like"/>
</dbReference>
<evidence type="ECO:0000259" key="1">
    <source>
        <dbReference type="Pfam" id="PF06983"/>
    </source>
</evidence>
<dbReference type="GO" id="GO:0032259">
    <property type="term" value="P:methylation"/>
    <property type="evidence" value="ECO:0007669"/>
    <property type="project" value="UniProtKB-KW"/>
</dbReference>
<organism evidence="2 3">
    <name type="scientific">Allobranchiibius huperziae</name>
    <dbReference type="NCBI Taxonomy" id="1874116"/>
    <lineage>
        <taxon>Bacteria</taxon>
        <taxon>Bacillati</taxon>
        <taxon>Actinomycetota</taxon>
        <taxon>Actinomycetes</taxon>
        <taxon>Micrococcales</taxon>
        <taxon>Dermacoccaceae</taxon>
        <taxon>Allobranchiibius</taxon>
    </lineage>
</organism>
<evidence type="ECO:0000313" key="3">
    <source>
        <dbReference type="Proteomes" id="UP000571817"/>
    </source>
</evidence>
<dbReference type="GO" id="GO:0008168">
    <property type="term" value="F:methyltransferase activity"/>
    <property type="evidence" value="ECO:0007669"/>
    <property type="project" value="UniProtKB-KW"/>
</dbReference>
<dbReference type="PIRSF" id="PIRSF021700">
    <property type="entry name" value="3_dmu_93_MTrfase"/>
    <property type="match status" value="1"/>
</dbReference>
<evidence type="ECO:0000313" key="2">
    <source>
        <dbReference type="EMBL" id="NYJ75095.1"/>
    </source>
</evidence>
<proteinExistence type="predicted"/>